<comment type="caution">
    <text evidence="2">The sequence shown here is derived from an EMBL/GenBank/DDBJ whole genome shotgun (WGS) entry which is preliminary data.</text>
</comment>
<keyword evidence="3" id="KW-1185">Reference proteome</keyword>
<evidence type="ECO:0000256" key="1">
    <source>
        <dbReference type="SAM" id="SignalP"/>
    </source>
</evidence>
<reference evidence="2" key="1">
    <citation type="journal article" date="2023" name="G3 (Bethesda)">
        <title>Whole genome assemblies of Zophobas morio and Tenebrio molitor.</title>
        <authorList>
            <person name="Kaur S."/>
            <person name="Stinson S.A."/>
            <person name="diCenzo G.C."/>
        </authorList>
    </citation>
    <scope>NUCLEOTIDE SEQUENCE</scope>
    <source>
        <strain evidence="2">QUZm001</strain>
    </source>
</reference>
<dbReference type="AlphaFoldDB" id="A0AA38HXE6"/>
<dbReference type="EMBL" id="JALNTZ010000008">
    <property type="protein sequence ID" value="KAJ3642944.1"/>
    <property type="molecule type" value="Genomic_DNA"/>
</dbReference>
<evidence type="ECO:0008006" key="4">
    <source>
        <dbReference type="Google" id="ProtNLM"/>
    </source>
</evidence>
<name>A0AA38HXE6_9CUCU</name>
<sequence length="118" mass="12913">MGVRGAGVGALFFVVVFRGGAFDSELGWHVTASLHDRTLSDGEPLPDWGMHAHMRASGRRRRRRCDALSTGPNYGALGFSSPARDRATHSRKLGEVSHTIDYDDKTTTSHTKLAYAKN</sequence>
<accession>A0AA38HXE6</accession>
<evidence type="ECO:0000313" key="2">
    <source>
        <dbReference type="EMBL" id="KAJ3642944.1"/>
    </source>
</evidence>
<feature type="chain" id="PRO_5041390116" description="Secreted protein" evidence="1">
    <location>
        <begin position="22"/>
        <end position="118"/>
    </location>
</feature>
<proteinExistence type="predicted"/>
<keyword evidence="1" id="KW-0732">Signal</keyword>
<protein>
    <recommendedName>
        <fullName evidence="4">Secreted protein</fullName>
    </recommendedName>
</protein>
<evidence type="ECO:0000313" key="3">
    <source>
        <dbReference type="Proteomes" id="UP001168821"/>
    </source>
</evidence>
<dbReference type="Proteomes" id="UP001168821">
    <property type="component" value="Unassembled WGS sequence"/>
</dbReference>
<feature type="signal peptide" evidence="1">
    <location>
        <begin position="1"/>
        <end position="21"/>
    </location>
</feature>
<organism evidence="2 3">
    <name type="scientific">Zophobas morio</name>
    <dbReference type="NCBI Taxonomy" id="2755281"/>
    <lineage>
        <taxon>Eukaryota</taxon>
        <taxon>Metazoa</taxon>
        <taxon>Ecdysozoa</taxon>
        <taxon>Arthropoda</taxon>
        <taxon>Hexapoda</taxon>
        <taxon>Insecta</taxon>
        <taxon>Pterygota</taxon>
        <taxon>Neoptera</taxon>
        <taxon>Endopterygota</taxon>
        <taxon>Coleoptera</taxon>
        <taxon>Polyphaga</taxon>
        <taxon>Cucujiformia</taxon>
        <taxon>Tenebrionidae</taxon>
        <taxon>Zophobas</taxon>
    </lineage>
</organism>
<gene>
    <name evidence="2" type="ORF">Zmor_025689</name>
</gene>